<evidence type="ECO:0000313" key="3">
    <source>
        <dbReference type="EMBL" id="QCE06756.1"/>
    </source>
</evidence>
<accession>A0A4D6MZ64</accession>
<name>A0A4D6MZ64_VIGUN</name>
<evidence type="ECO:0000256" key="1">
    <source>
        <dbReference type="SAM" id="Coils"/>
    </source>
</evidence>
<dbReference type="Proteomes" id="UP000501690">
    <property type="component" value="Linkage Group LG9"/>
</dbReference>
<sequence>MLSTIAMKCSISGVVYFLRTLGGSRPEGDAEGRLLCEGYYLVIIRMEENLVVVSWASPRPRVFGLECDTSPLVLRSEVTCRLDARRVFQSGLSGWALGLVAVEQSLWSLLRFPVAVFVLGLLKGMSTSSSGSNAGHSGASFVGLSGWSLYYDDEGIPKFPFYWIEAPTRLDAVSKDMLDGDSMRVVDVLERMPIKIPGKWVVCCYLTDSPAQDLCSVMAHHAKKVGDEVDLFVKIRDKMGSVTKAQGQSQAPNLRLCALAKTGDVGSSGSSNPDLSGFEKSRIQMRKGVEIKLSDAEVGVVEAADSGLVMRALNEYLVRGVVLGRRAWAEDKKKLEVEVRRLKQSVVGAKKKLKAKQVEMDEVLAAKEAAAEEAASEIYGLQQAIYSEHVNDFQKALRQVDFLYKEVSVTDRQINVNLDVYDNRMLDIAEIRRLKVVVEADALGEEATLATTPLENAEIGINEEDAEDAEEEDAEEAD</sequence>
<proteinExistence type="predicted"/>
<dbReference type="AlphaFoldDB" id="A0A4D6MZ64"/>
<keyword evidence="4" id="KW-1185">Reference proteome</keyword>
<evidence type="ECO:0000256" key="2">
    <source>
        <dbReference type="SAM" id="MobiDB-lite"/>
    </source>
</evidence>
<keyword evidence="1" id="KW-0175">Coiled coil</keyword>
<feature type="region of interest" description="Disordered" evidence="2">
    <location>
        <begin position="454"/>
        <end position="478"/>
    </location>
</feature>
<feature type="compositionally biased region" description="Acidic residues" evidence="2">
    <location>
        <begin position="461"/>
        <end position="478"/>
    </location>
</feature>
<organism evidence="3 4">
    <name type="scientific">Vigna unguiculata</name>
    <name type="common">Cowpea</name>
    <dbReference type="NCBI Taxonomy" id="3917"/>
    <lineage>
        <taxon>Eukaryota</taxon>
        <taxon>Viridiplantae</taxon>
        <taxon>Streptophyta</taxon>
        <taxon>Embryophyta</taxon>
        <taxon>Tracheophyta</taxon>
        <taxon>Spermatophyta</taxon>
        <taxon>Magnoliopsida</taxon>
        <taxon>eudicotyledons</taxon>
        <taxon>Gunneridae</taxon>
        <taxon>Pentapetalae</taxon>
        <taxon>rosids</taxon>
        <taxon>fabids</taxon>
        <taxon>Fabales</taxon>
        <taxon>Fabaceae</taxon>
        <taxon>Papilionoideae</taxon>
        <taxon>50 kb inversion clade</taxon>
        <taxon>NPAAA clade</taxon>
        <taxon>indigoferoid/millettioid clade</taxon>
        <taxon>Phaseoleae</taxon>
        <taxon>Vigna</taxon>
    </lineage>
</organism>
<feature type="coiled-coil region" evidence="1">
    <location>
        <begin position="325"/>
        <end position="373"/>
    </location>
</feature>
<protein>
    <submittedName>
        <fullName evidence="3">Uncharacterized protein</fullName>
    </submittedName>
</protein>
<dbReference type="EMBL" id="CP039353">
    <property type="protein sequence ID" value="QCE06756.1"/>
    <property type="molecule type" value="Genomic_DNA"/>
</dbReference>
<gene>
    <name evidence="3" type="ORF">DEO72_LG9g1770</name>
</gene>
<evidence type="ECO:0000313" key="4">
    <source>
        <dbReference type="Proteomes" id="UP000501690"/>
    </source>
</evidence>
<reference evidence="3 4" key="1">
    <citation type="submission" date="2019-04" db="EMBL/GenBank/DDBJ databases">
        <title>An improved genome assembly and genetic linkage map for asparagus bean, Vigna unguiculata ssp. sesquipedialis.</title>
        <authorList>
            <person name="Xia Q."/>
            <person name="Zhang R."/>
            <person name="Dong Y."/>
        </authorList>
    </citation>
    <scope>NUCLEOTIDE SEQUENCE [LARGE SCALE GENOMIC DNA]</scope>
    <source>
        <tissue evidence="3">Leaf</tissue>
    </source>
</reference>